<organism evidence="4 5">
    <name type="scientific">Leptonema illini</name>
    <dbReference type="NCBI Taxonomy" id="183"/>
    <lineage>
        <taxon>Bacteria</taxon>
        <taxon>Pseudomonadati</taxon>
        <taxon>Spirochaetota</taxon>
        <taxon>Spirochaetia</taxon>
        <taxon>Leptospirales</taxon>
        <taxon>Leptospiraceae</taxon>
        <taxon>Leptonema</taxon>
    </lineage>
</organism>
<accession>A0A833H1H8</accession>
<protein>
    <submittedName>
        <fullName evidence="4">TetR/AcrR family transcriptional regulator</fullName>
    </submittedName>
</protein>
<name>A0A833H1H8_9LEPT</name>
<evidence type="ECO:0000313" key="4">
    <source>
        <dbReference type="EMBL" id="KAB2932348.1"/>
    </source>
</evidence>
<dbReference type="PROSITE" id="PS50977">
    <property type="entry name" value="HTH_TETR_2"/>
    <property type="match status" value="1"/>
</dbReference>
<dbReference type="Gene3D" id="1.10.357.10">
    <property type="entry name" value="Tetracycline Repressor, domain 2"/>
    <property type="match status" value="1"/>
</dbReference>
<dbReference type="PRINTS" id="PR00455">
    <property type="entry name" value="HTHTETR"/>
</dbReference>
<feature type="DNA-binding region" description="H-T-H motif" evidence="2">
    <location>
        <begin position="29"/>
        <end position="48"/>
    </location>
</feature>
<evidence type="ECO:0000313" key="5">
    <source>
        <dbReference type="Proteomes" id="UP000460298"/>
    </source>
</evidence>
<dbReference type="EMBL" id="WBUI01000009">
    <property type="protein sequence ID" value="KAB2932348.1"/>
    <property type="molecule type" value="Genomic_DNA"/>
</dbReference>
<dbReference type="InterPro" id="IPR001647">
    <property type="entry name" value="HTH_TetR"/>
</dbReference>
<dbReference type="SUPFAM" id="SSF46689">
    <property type="entry name" value="Homeodomain-like"/>
    <property type="match status" value="1"/>
</dbReference>
<dbReference type="InterPro" id="IPR054422">
    <property type="entry name" value="TetR-like_HI_0893_C"/>
</dbReference>
<dbReference type="InterPro" id="IPR050624">
    <property type="entry name" value="HTH-type_Tx_Regulator"/>
</dbReference>
<dbReference type="InterPro" id="IPR009057">
    <property type="entry name" value="Homeodomain-like_sf"/>
</dbReference>
<keyword evidence="1 2" id="KW-0238">DNA-binding</keyword>
<evidence type="ECO:0000256" key="2">
    <source>
        <dbReference type="PROSITE-ProRule" id="PRU00335"/>
    </source>
</evidence>
<dbReference type="GO" id="GO:0003677">
    <property type="term" value="F:DNA binding"/>
    <property type="evidence" value="ECO:0007669"/>
    <property type="project" value="UniProtKB-UniRule"/>
</dbReference>
<dbReference type="Pfam" id="PF22604">
    <property type="entry name" value="TetR_HI_0893_C"/>
    <property type="match status" value="1"/>
</dbReference>
<evidence type="ECO:0000256" key="1">
    <source>
        <dbReference type="ARBA" id="ARBA00023125"/>
    </source>
</evidence>
<dbReference type="Pfam" id="PF00440">
    <property type="entry name" value="TetR_N"/>
    <property type="match status" value="1"/>
</dbReference>
<gene>
    <name evidence="4" type="ORF">F9K24_10495</name>
</gene>
<proteinExistence type="predicted"/>
<dbReference type="Proteomes" id="UP000460298">
    <property type="component" value="Unassembled WGS sequence"/>
</dbReference>
<sequence>MRLKDENKRSAIYRAAMEVITEDGLAAASMSKIASRAGVSPSTIYVYFENKEDMLNKLYLMMKKESGAVVFKGIGERHSVKEALGIFMKNLFHFMIKNPVHFSFHEQFFRSPGISAKAREEGNQCYAPLFELYERAKSEKAVKDYPIPLMAAFVFAPIMDLVHAHRNRELKVDDRLLGRVIEMTWAAIRS</sequence>
<evidence type="ECO:0000259" key="3">
    <source>
        <dbReference type="PROSITE" id="PS50977"/>
    </source>
</evidence>
<feature type="domain" description="HTH tetR-type" evidence="3">
    <location>
        <begin position="6"/>
        <end position="66"/>
    </location>
</feature>
<dbReference type="AlphaFoldDB" id="A0A833H1H8"/>
<comment type="caution">
    <text evidence="4">The sequence shown here is derived from an EMBL/GenBank/DDBJ whole genome shotgun (WGS) entry which is preliminary data.</text>
</comment>
<reference evidence="4 5" key="1">
    <citation type="submission" date="2019-10" db="EMBL/GenBank/DDBJ databases">
        <title>Extracellular Electron Transfer in a Candidatus Methanoperedens spp. Enrichment Culture.</title>
        <authorList>
            <person name="Berger S."/>
            <person name="Rangel Shaw D."/>
            <person name="Berben T."/>
            <person name="In 'T Zandt M."/>
            <person name="Frank J."/>
            <person name="Reimann J."/>
            <person name="Jetten M.S.M."/>
            <person name="Welte C.U."/>
        </authorList>
    </citation>
    <scope>NUCLEOTIDE SEQUENCE [LARGE SCALE GENOMIC DNA]</scope>
    <source>
        <strain evidence="4">SB12</strain>
    </source>
</reference>
<dbReference type="PANTHER" id="PTHR43479">
    <property type="entry name" value="ACREF/ENVCD OPERON REPRESSOR-RELATED"/>
    <property type="match status" value="1"/>
</dbReference>
<dbReference type="PANTHER" id="PTHR43479:SF11">
    <property type="entry name" value="ACREF_ENVCD OPERON REPRESSOR-RELATED"/>
    <property type="match status" value="1"/>
</dbReference>